<feature type="transmembrane region" description="Helical" evidence="1">
    <location>
        <begin position="26"/>
        <end position="48"/>
    </location>
</feature>
<dbReference type="AlphaFoldDB" id="A0A2H0TVD8"/>
<keyword evidence="1" id="KW-1133">Transmembrane helix</keyword>
<name>A0A2H0TVD8_9BACT</name>
<protein>
    <recommendedName>
        <fullName evidence="4">DUF2304 domain-containing protein</fullName>
    </recommendedName>
</protein>
<organism evidence="2 3">
    <name type="scientific">Candidatus Magasanikbacteria bacterium CG10_big_fil_rev_8_21_14_0_10_42_10</name>
    <dbReference type="NCBI Taxonomy" id="1974649"/>
    <lineage>
        <taxon>Bacteria</taxon>
        <taxon>Candidatus Magasanikiibacteriota</taxon>
    </lineage>
</organism>
<feature type="transmembrane region" description="Helical" evidence="1">
    <location>
        <begin position="97"/>
        <end position="114"/>
    </location>
</feature>
<keyword evidence="1" id="KW-0812">Transmembrane</keyword>
<dbReference type="Pfam" id="PF10066">
    <property type="entry name" value="DUF2304"/>
    <property type="match status" value="1"/>
</dbReference>
<keyword evidence="1" id="KW-0472">Membrane</keyword>
<gene>
    <name evidence="2" type="ORF">COU32_03750</name>
</gene>
<sequence>MNMVSEWLAVSLLSKIYYLEDLVVNISYMIIFQLLFFLFSFFAIGTVIKRRKDTLLSNNGTLFWMLFWILADVVVFMPNSTTVFANALGIGRGADVIIYIALAIIFFVLFRLHVKLHMIEQHITRIVRDDAIGTMQDTESQTKK</sequence>
<evidence type="ECO:0000313" key="2">
    <source>
        <dbReference type="EMBL" id="PIR76133.1"/>
    </source>
</evidence>
<feature type="transmembrane region" description="Helical" evidence="1">
    <location>
        <begin position="60"/>
        <end position="77"/>
    </location>
</feature>
<evidence type="ECO:0000313" key="3">
    <source>
        <dbReference type="Proteomes" id="UP000231530"/>
    </source>
</evidence>
<dbReference type="EMBL" id="PFBY01000040">
    <property type="protein sequence ID" value="PIR76133.1"/>
    <property type="molecule type" value="Genomic_DNA"/>
</dbReference>
<evidence type="ECO:0008006" key="4">
    <source>
        <dbReference type="Google" id="ProtNLM"/>
    </source>
</evidence>
<evidence type="ECO:0000256" key="1">
    <source>
        <dbReference type="SAM" id="Phobius"/>
    </source>
</evidence>
<dbReference type="Proteomes" id="UP000231530">
    <property type="component" value="Unassembled WGS sequence"/>
</dbReference>
<proteinExistence type="predicted"/>
<comment type="caution">
    <text evidence="2">The sequence shown here is derived from an EMBL/GenBank/DDBJ whole genome shotgun (WGS) entry which is preliminary data.</text>
</comment>
<accession>A0A2H0TVD8</accession>
<dbReference type="InterPro" id="IPR019277">
    <property type="entry name" value="DUF2304"/>
</dbReference>
<reference evidence="3" key="1">
    <citation type="submission" date="2017-09" db="EMBL/GenBank/DDBJ databases">
        <title>Depth-based differentiation of microbial function through sediment-hosted aquifers and enrichment of novel symbionts in the deep terrestrial subsurface.</title>
        <authorList>
            <person name="Probst A.J."/>
            <person name="Ladd B."/>
            <person name="Jarett J.K."/>
            <person name="Geller-Mcgrath D.E."/>
            <person name="Sieber C.M.K."/>
            <person name="Emerson J.B."/>
            <person name="Anantharaman K."/>
            <person name="Thomas B.C."/>
            <person name="Malmstrom R."/>
            <person name="Stieglmeier M."/>
            <person name="Klingl A."/>
            <person name="Woyke T."/>
            <person name="Ryan C.M."/>
            <person name="Banfield J.F."/>
        </authorList>
    </citation>
    <scope>NUCLEOTIDE SEQUENCE [LARGE SCALE GENOMIC DNA]</scope>
</reference>